<feature type="transmembrane region" description="Helical" evidence="9">
    <location>
        <begin position="185"/>
        <end position="206"/>
    </location>
</feature>
<evidence type="ECO:0000259" key="10">
    <source>
        <dbReference type="Pfam" id="PF01545"/>
    </source>
</evidence>
<dbReference type="Gene3D" id="1.20.1510.10">
    <property type="entry name" value="Cation efflux protein transmembrane domain"/>
    <property type="match status" value="1"/>
</dbReference>
<proteinExistence type="inferred from homology"/>
<keyword evidence="6" id="KW-0406">Ion transport</keyword>
<feature type="transmembrane region" description="Helical" evidence="9">
    <location>
        <begin position="757"/>
        <end position="777"/>
    </location>
</feature>
<feature type="transmembrane region" description="Helical" evidence="9">
    <location>
        <begin position="846"/>
        <end position="865"/>
    </location>
</feature>
<dbReference type="InterPro" id="IPR027470">
    <property type="entry name" value="Cation_efflux_CTD"/>
</dbReference>
<keyword evidence="7 9" id="KW-0472">Membrane</keyword>
<dbReference type="GO" id="GO:2001234">
    <property type="term" value="P:negative regulation of apoptotic signaling pathway"/>
    <property type="evidence" value="ECO:0007669"/>
    <property type="project" value="TreeGrafter"/>
</dbReference>
<dbReference type="GO" id="GO:0005783">
    <property type="term" value="C:endoplasmic reticulum"/>
    <property type="evidence" value="ECO:0007669"/>
    <property type="project" value="TreeGrafter"/>
</dbReference>
<feature type="transmembrane region" description="Helical" evidence="9">
    <location>
        <begin position="83"/>
        <end position="104"/>
    </location>
</feature>
<feature type="domain" description="Cation efflux protein cytoplasmic" evidence="11">
    <location>
        <begin position="283"/>
        <end position="354"/>
    </location>
</feature>
<dbReference type="PANTHER" id="PTHR23291">
    <property type="entry name" value="BAX INHIBITOR-RELATED"/>
    <property type="match status" value="1"/>
</dbReference>
<evidence type="ECO:0000313" key="12">
    <source>
        <dbReference type="EMBL" id="KRY88935.1"/>
    </source>
</evidence>
<comment type="caution">
    <text evidence="12">The sequence shown here is derived from an EMBL/GenBank/DDBJ whole genome shotgun (WGS) entry which is preliminary data.</text>
</comment>
<feature type="transmembrane region" description="Helical" evidence="9">
    <location>
        <begin position="570"/>
        <end position="590"/>
    </location>
</feature>
<dbReference type="NCBIfam" id="TIGR01297">
    <property type="entry name" value="CDF"/>
    <property type="match status" value="1"/>
</dbReference>
<sequence length="967" mass="108254">MPTMTSSNENTPLSPPANMDFTALLEKAAKECKDRNARQYYRRQLKLLQNFQKDRAHVDSLQNNQASSSEALRSSSTVAAMRLAKVTLFFNLALLVVKLVAAVLSGSFSVVSSVVDSAVDITSGLIIWLTSRAIKRRDLSVYPRGRTRLEPLALILISFIMGSASIQVIGKSVEAIISRNIKPDVQINTIAIMVTTVVVKAILWILCDCFKDANSKVLAQDHRNDCISNSSAILFAYLGDRYWVYLDPIGAILVSLYLLATWIATGFKQVSIISGKAASPWIVSRITKICLDHDERCKHIDTVLVYHFGVRYLVEVHIVLDENITLKEAHDISEPLQRKIEHLPYVERAFVHVDYEFEHRPEDEHKIHYFKQIHTLCIYAIVRFICVLFGLKRQMKYCFYPPDSIPPTMQSPAASNVGKDDVEGRPDNTATQFNDYTIRITFIRKVFLIVTAQLCVVSAVVALFTFNEYVKNHVRQDRTVQLLAFNSYLFSLFYFSSVLAISFNEEVRRRYPVNFVFLGILTISLAIMAGTIASLVRSEAVMIAAAVTCLTCLLVSVLAAYVKFDLTELLFPMFVIGIGLCVYGIVLMIFHASYGISTVAHALYSALIIIFFLMYLAIDIQLIMGNKKYNLSPEEYILAAMLLYVDIIQIFINFLSLFNNQPPYYNSYYVPGQAPPAPGWHAPPPPQQGWQQPPPSGKHGGQYGYSQGGYPPYPPYPQTGNAGGYASHAAAENHGEDPKFGFGFSDKSIRQGFIRKVFLILTAQLMVVTAMVALFTYHDGVKGFVRRNLWTHWLALVTFLVTYIVIGCCNNVRRRYPGNIICLAVLTLALGYITGTTASFYDSQTVILAILICCLCCGAVVIFSMQTKYDFTACLGVVFMLSMGLFLFGILATIFTLAFRAPIIHVVYAGFAAVIFLIYLAIDVQMVVGGKRFEISPEDYVFAAVQLLVDIVYIFLYLLEIIGYSKK</sequence>
<dbReference type="Gene3D" id="3.30.70.1350">
    <property type="entry name" value="Cation efflux protein, cytoplasmic domain"/>
    <property type="match status" value="1"/>
</dbReference>
<dbReference type="Pfam" id="PF16916">
    <property type="entry name" value="ZT_dimer"/>
    <property type="match status" value="1"/>
</dbReference>
<dbReference type="InterPro" id="IPR002524">
    <property type="entry name" value="Cation_efflux"/>
</dbReference>
<feature type="transmembrane region" description="Helical" evidence="9">
    <location>
        <begin position="482"/>
        <end position="503"/>
    </location>
</feature>
<feature type="transmembrane region" description="Helical" evidence="9">
    <location>
        <begin position="789"/>
        <end position="808"/>
    </location>
</feature>
<feature type="transmembrane region" description="Helical" evidence="9">
    <location>
        <begin position="373"/>
        <end position="391"/>
    </location>
</feature>
<dbReference type="OrthoDB" id="78296at2759"/>
<comment type="similarity">
    <text evidence="2">Belongs to the cation diffusion facilitator (CDF) transporter (TC 2.A.4) family. SLC30A subfamily.</text>
</comment>
<feature type="compositionally biased region" description="Pro residues" evidence="8">
    <location>
        <begin position="680"/>
        <end position="696"/>
    </location>
</feature>
<keyword evidence="13" id="KW-1185">Reference proteome</keyword>
<feature type="transmembrane region" description="Helical" evidence="9">
    <location>
        <begin position="446"/>
        <end position="470"/>
    </location>
</feature>
<dbReference type="GO" id="GO:0016020">
    <property type="term" value="C:membrane"/>
    <property type="evidence" value="ECO:0007669"/>
    <property type="project" value="InterPro"/>
</dbReference>
<feature type="transmembrane region" description="Helical" evidence="9">
    <location>
        <begin position="151"/>
        <end position="170"/>
    </location>
</feature>
<evidence type="ECO:0000256" key="1">
    <source>
        <dbReference type="ARBA" id="ARBA00004127"/>
    </source>
</evidence>
<dbReference type="FunFam" id="3.30.70.1350:FF:000001">
    <property type="entry name" value="Metal tolerance protein 11"/>
    <property type="match status" value="1"/>
</dbReference>
<dbReference type="InterPro" id="IPR036837">
    <property type="entry name" value="Cation_efflux_CTD_sf"/>
</dbReference>
<evidence type="ECO:0000256" key="4">
    <source>
        <dbReference type="ARBA" id="ARBA00022692"/>
    </source>
</evidence>
<protein>
    <submittedName>
        <fullName evidence="12">Protein lifeguard 1</fullName>
    </submittedName>
</protein>
<gene>
    <name evidence="12" type="primary">GRINA</name>
    <name evidence="12" type="ORF">T4D_6681</name>
</gene>
<dbReference type="Proteomes" id="UP000054995">
    <property type="component" value="Unassembled WGS sequence"/>
</dbReference>
<dbReference type="PANTHER" id="PTHR23291:SF127">
    <property type="entry name" value="PROTEIN LIFEGUARD 1-LIKE"/>
    <property type="match status" value="1"/>
</dbReference>
<evidence type="ECO:0000256" key="7">
    <source>
        <dbReference type="ARBA" id="ARBA00023136"/>
    </source>
</evidence>
<keyword evidence="3" id="KW-0813">Transport</keyword>
<dbReference type="FunFam" id="1.20.1510.10:FF:000005">
    <property type="entry name" value="Putative Cation diffusion facilitator 1"/>
    <property type="match status" value="1"/>
</dbReference>
<comment type="subcellular location">
    <subcellularLocation>
        <location evidence="1">Endomembrane system</location>
        <topology evidence="1">Multi-pass membrane protein</topology>
    </subcellularLocation>
</comment>
<feature type="transmembrane region" description="Helical" evidence="9">
    <location>
        <begin position="940"/>
        <end position="959"/>
    </location>
</feature>
<reference evidence="12 13" key="1">
    <citation type="submission" date="2015-01" db="EMBL/GenBank/DDBJ databases">
        <title>Evolution of Trichinella species and genotypes.</title>
        <authorList>
            <person name="Korhonen P.K."/>
            <person name="Edoardo P."/>
            <person name="Giuseppe L.R."/>
            <person name="Gasser R.B."/>
        </authorList>
    </citation>
    <scope>NUCLEOTIDE SEQUENCE [LARGE SCALE GENOMIC DNA]</scope>
    <source>
        <strain evidence="12">ISS470</strain>
    </source>
</reference>
<dbReference type="Pfam" id="PF01027">
    <property type="entry name" value="Bax1-I"/>
    <property type="match status" value="2"/>
</dbReference>
<dbReference type="InterPro" id="IPR058533">
    <property type="entry name" value="Cation_efflux_TM"/>
</dbReference>
<evidence type="ECO:0000259" key="11">
    <source>
        <dbReference type="Pfam" id="PF16916"/>
    </source>
</evidence>
<evidence type="ECO:0000313" key="13">
    <source>
        <dbReference type="Proteomes" id="UP000054995"/>
    </source>
</evidence>
<feature type="transmembrane region" description="Helical" evidence="9">
    <location>
        <begin position="877"/>
        <end position="899"/>
    </location>
</feature>
<keyword evidence="4 9" id="KW-0812">Transmembrane</keyword>
<feature type="transmembrane region" description="Helical" evidence="9">
    <location>
        <begin position="249"/>
        <end position="267"/>
    </location>
</feature>
<evidence type="ECO:0000256" key="6">
    <source>
        <dbReference type="ARBA" id="ARBA00023065"/>
    </source>
</evidence>
<feature type="transmembrane region" description="Helical" evidence="9">
    <location>
        <begin position="905"/>
        <end position="928"/>
    </location>
</feature>
<dbReference type="CDD" id="cd10428">
    <property type="entry name" value="LFG_like"/>
    <property type="match status" value="1"/>
</dbReference>
<keyword evidence="5 9" id="KW-1133">Transmembrane helix</keyword>
<evidence type="ECO:0000256" key="3">
    <source>
        <dbReference type="ARBA" id="ARBA00022448"/>
    </source>
</evidence>
<dbReference type="Pfam" id="PF01545">
    <property type="entry name" value="Cation_efflux"/>
    <property type="match status" value="1"/>
</dbReference>
<feature type="transmembrane region" description="Helical" evidence="9">
    <location>
        <begin position="602"/>
        <end position="624"/>
    </location>
</feature>
<dbReference type="EMBL" id="JYDT01000036">
    <property type="protein sequence ID" value="KRY88935.1"/>
    <property type="molecule type" value="Genomic_DNA"/>
</dbReference>
<feature type="transmembrane region" description="Helical" evidence="9">
    <location>
        <begin position="543"/>
        <end position="564"/>
    </location>
</feature>
<dbReference type="SUPFAM" id="SSF161111">
    <property type="entry name" value="Cation efflux protein transmembrane domain-like"/>
    <property type="match status" value="1"/>
</dbReference>
<feature type="transmembrane region" description="Helical" evidence="9">
    <location>
        <begin position="515"/>
        <end position="536"/>
    </location>
</feature>
<evidence type="ECO:0000256" key="2">
    <source>
        <dbReference type="ARBA" id="ARBA00008873"/>
    </source>
</evidence>
<organism evidence="12 13">
    <name type="scientific">Trichinella pseudospiralis</name>
    <name type="common">Parasitic roundworm</name>
    <dbReference type="NCBI Taxonomy" id="6337"/>
    <lineage>
        <taxon>Eukaryota</taxon>
        <taxon>Metazoa</taxon>
        <taxon>Ecdysozoa</taxon>
        <taxon>Nematoda</taxon>
        <taxon>Enoplea</taxon>
        <taxon>Dorylaimia</taxon>
        <taxon>Trichinellida</taxon>
        <taxon>Trichinellidae</taxon>
        <taxon>Trichinella</taxon>
    </lineage>
</organism>
<dbReference type="SUPFAM" id="SSF160240">
    <property type="entry name" value="Cation efflux protein cytoplasmic domain-like"/>
    <property type="match status" value="1"/>
</dbReference>
<dbReference type="GO" id="GO:0008324">
    <property type="term" value="F:monoatomic cation transmembrane transporter activity"/>
    <property type="evidence" value="ECO:0007669"/>
    <property type="project" value="InterPro"/>
</dbReference>
<accession>A0A0V1FSF5</accession>
<evidence type="ECO:0000256" key="8">
    <source>
        <dbReference type="SAM" id="MobiDB-lite"/>
    </source>
</evidence>
<dbReference type="InterPro" id="IPR006214">
    <property type="entry name" value="Bax_inhibitor_1-related"/>
</dbReference>
<feature type="transmembrane region" description="Helical" evidence="9">
    <location>
        <begin position="110"/>
        <end position="130"/>
    </location>
</feature>
<dbReference type="InterPro" id="IPR027469">
    <property type="entry name" value="Cation_efflux_TMD_sf"/>
</dbReference>
<evidence type="ECO:0000256" key="9">
    <source>
        <dbReference type="SAM" id="Phobius"/>
    </source>
</evidence>
<dbReference type="GO" id="GO:0005794">
    <property type="term" value="C:Golgi apparatus"/>
    <property type="evidence" value="ECO:0007669"/>
    <property type="project" value="TreeGrafter"/>
</dbReference>
<evidence type="ECO:0000256" key="5">
    <source>
        <dbReference type="ARBA" id="ARBA00022989"/>
    </source>
</evidence>
<feature type="domain" description="Cation efflux protein transmembrane" evidence="10">
    <location>
        <begin position="85"/>
        <end position="273"/>
    </location>
</feature>
<feature type="region of interest" description="Disordered" evidence="8">
    <location>
        <begin position="680"/>
        <end position="701"/>
    </location>
</feature>
<feature type="transmembrane region" description="Helical" evidence="9">
    <location>
        <begin position="820"/>
        <end position="840"/>
    </location>
</feature>
<dbReference type="AlphaFoldDB" id="A0A0V1FSF5"/>
<name>A0A0V1FSF5_TRIPS</name>